<sequence>MLGHFGFSYVGCIYLLMLFIPNILWVKYKPTGYDAVVSNENKVLLAFERVGQVLVTCVSVIFNDYNLKPFSLWSLWLIVSFILMIIYEISWIRYFNSKHSLKDFYGSFLGIPVPGASLPVMAFLLLGIYGRVIWLIIAITILGIGHIGIHLQYLKECKTGKLW</sequence>
<keyword evidence="1" id="KW-1133">Transmembrane helix</keyword>
<keyword evidence="1" id="KW-0812">Transmembrane</keyword>
<dbReference type="Proteomes" id="UP000654670">
    <property type="component" value="Unassembled WGS sequence"/>
</dbReference>
<evidence type="ECO:0000313" key="3">
    <source>
        <dbReference type="Proteomes" id="UP000654670"/>
    </source>
</evidence>
<protein>
    <submittedName>
        <fullName evidence="2">Uncharacterized protein</fullName>
    </submittedName>
</protein>
<dbReference type="AlphaFoldDB" id="A0A917S3J5"/>
<feature type="transmembrane region" description="Helical" evidence="1">
    <location>
        <begin position="71"/>
        <end position="92"/>
    </location>
</feature>
<name>A0A917S3J5_9BACL</name>
<organism evidence="2 3">
    <name type="scientific">Sporolactobacillus putidus</name>
    <dbReference type="NCBI Taxonomy" id="492735"/>
    <lineage>
        <taxon>Bacteria</taxon>
        <taxon>Bacillati</taxon>
        <taxon>Bacillota</taxon>
        <taxon>Bacilli</taxon>
        <taxon>Bacillales</taxon>
        <taxon>Sporolactobacillaceae</taxon>
        <taxon>Sporolactobacillus</taxon>
    </lineage>
</organism>
<reference evidence="2" key="2">
    <citation type="submission" date="2020-09" db="EMBL/GenBank/DDBJ databases">
        <authorList>
            <person name="Sun Q."/>
            <person name="Ohkuma M."/>
        </authorList>
    </citation>
    <scope>NUCLEOTIDE SEQUENCE</scope>
    <source>
        <strain evidence="2">JCM 15325</strain>
    </source>
</reference>
<reference evidence="2" key="1">
    <citation type="journal article" date="2014" name="Int. J. Syst. Evol. Microbiol.">
        <title>Complete genome sequence of Corynebacterium casei LMG S-19264T (=DSM 44701T), isolated from a smear-ripened cheese.</title>
        <authorList>
            <consortium name="US DOE Joint Genome Institute (JGI-PGF)"/>
            <person name="Walter F."/>
            <person name="Albersmeier A."/>
            <person name="Kalinowski J."/>
            <person name="Ruckert C."/>
        </authorList>
    </citation>
    <scope>NUCLEOTIDE SEQUENCE</scope>
    <source>
        <strain evidence="2">JCM 15325</strain>
    </source>
</reference>
<feature type="transmembrane region" description="Helical" evidence="1">
    <location>
        <begin position="6"/>
        <end position="25"/>
    </location>
</feature>
<evidence type="ECO:0000256" key="1">
    <source>
        <dbReference type="SAM" id="Phobius"/>
    </source>
</evidence>
<gene>
    <name evidence="2" type="ORF">GCM10007968_20110</name>
</gene>
<feature type="transmembrane region" description="Helical" evidence="1">
    <location>
        <begin position="104"/>
        <end position="126"/>
    </location>
</feature>
<keyword evidence="3" id="KW-1185">Reference proteome</keyword>
<evidence type="ECO:0000313" key="2">
    <source>
        <dbReference type="EMBL" id="GGL55978.1"/>
    </source>
</evidence>
<accession>A0A917S3J5</accession>
<dbReference type="EMBL" id="BMOK01000007">
    <property type="protein sequence ID" value="GGL55978.1"/>
    <property type="molecule type" value="Genomic_DNA"/>
</dbReference>
<comment type="caution">
    <text evidence="2">The sequence shown here is derived from an EMBL/GenBank/DDBJ whole genome shotgun (WGS) entry which is preliminary data.</text>
</comment>
<feature type="transmembrane region" description="Helical" evidence="1">
    <location>
        <begin position="132"/>
        <end position="154"/>
    </location>
</feature>
<dbReference type="RefSeq" id="WP_188802972.1">
    <property type="nucleotide sequence ID" value="NZ_BMOK01000007.1"/>
</dbReference>
<proteinExistence type="predicted"/>
<keyword evidence="1" id="KW-0472">Membrane</keyword>